<gene>
    <name evidence="1" type="ORF">CTOB1V02_LOCUS15968</name>
</gene>
<dbReference type="CDD" id="cd20296">
    <property type="entry name" value="cupin_PpnP-like"/>
    <property type="match status" value="1"/>
</dbReference>
<name>A0A7R8WZL8_9CRUS</name>
<organism evidence="1">
    <name type="scientific">Cyprideis torosa</name>
    <dbReference type="NCBI Taxonomy" id="163714"/>
    <lineage>
        <taxon>Eukaryota</taxon>
        <taxon>Metazoa</taxon>
        <taxon>Ecdysozoa</taxon>
        <taxon>Arthropoda</taxon>
        <taxon>Crustacea</taxon>
        <taxon>Oligostraca</taxon>
        <taxon>Ostracoda</taxon>
        <taxon>Podocopa</taxon>
        <taxon>Podocopida</taxon>
        <taxon>Cytherocopina</taxon>
        <taxon>Cytheroidea</taxon>
        <taxon>Cytherideidae</taxon>
        <taxon>Cyprideis</taxon>
    </lineage>
</organism>
<protein>
    <submittedName>
        <fullName evidence="1">Uncharacterized protein</fullName>
    </submittedName>
</protein>
<dbReference type="GO" id="GO:0004731">
    <property type="term" value="F:purine-nucleoside phosphorylase activity"/>
    <property type="evidence" value="ECO:0007669"/>
    <property type="project" value="TreeGrafter"/>
</dbReference>
<dbReference type="AlphaFoldDB" id="A0A7R8WZL8"/>
<accession>A0A7R8WZL8</accession>
<dbReference type="InterPro" id="IPR009664">
    <property type="entry name" value="Ppnp"/>
</dbReference>
<evidence type="ECO:0000313" key="1">
    <source>
        <dbReference type="EMBL" id="CAD7238153.1"/>
    </source>
</evidence>
<dbReference type="PANTHER" id="PTHR36540:SF1">
    <property type="entry name" value="PYRIMIDINE_PURINE NUCLEOSIDE PHOSPHORYLASE"/>
    <property type="match status" value="1"/>
</dbReference>
<dbReference type="Gene3D" id="2.60.120.10">
    <property type="entry name" value="Jelly Rolls"/>
    <property type="match status" value="1"/>
</dbReference>
<dbReference type="GO" id="GO:0005829">
    <property type="term" value="C:cytosol"/>
    <property type="evidence" value="ECO:0007669"/>
    <property type="project" value="TreeGrafter"/>
</dbReference>
<dbReference type="FunFam" id="2.60.120.10:FF:000016">
    <property type="entry name" value="Pyrimidine/purine nucleoside phosphorylase"/>
    <property type="match status" value="1"/>
</dbReference>
<dbReference type="PANTHER" id="PTHR36540">
    <property type="entry name" value="PYRIMIDINE/PURINE NUCLEOSIDE PHOSPHORYLASE"/>
    <property type="match status" value="1"/>
</dbReference>
<dbReference type="OrthoDB" id="8300002at2759"/>
<dbReference type="HAMAP" id="MF_01537">
    <property type="entry name" value="Nucleos_phosphorylase_PpnP"/>
    <property type="match status" value="1"/>
</dbReference>
<dbReference type="InterPro" id="IPR011051">
    <property type="entry name" value="RmlC_Cupin_sf"/>
</dbReference>
<reference evidence="1" key="1">
    <citation type="submission" date="2020-11" db="EMBL/GenBank/DDBJ databases">
        <authorList>
            <person name="Tran Van P."/>
        </authorList>
    </citation>
    <scope>NUCLEOTIDE SEQUENCE</scope>
</reference>
<sequence length="118" mass="12783">MGGYFARKALVIACPPVFQHLLRAYMFDTNEYFDGKVKSIAFQTETKPATVGVMAPGDYVFNTGEPETMQVVSGELRIKLAGESDFTSYAAGSSFDVPGNSAFDVIVPVDTAYLCLYG</sequence>
<dbReference type="GO" id="GO:0016154">
    <property type="term" value="F:pyrimidine-nucleoside phosphorylase activity"/>
    <property type="evidence" value="ECO:0007669"/>
    <property type="project" value="TreeGrafter"/>
</dbReference>
<dbReference type="InterPro" id="IPR014710">
    <property type="entry name" value="RmlC-like_jellyroll"/>
</dbReference>
<proteinExistence type="inferred from homology"/>
<dbReference type="SUPFAM" id="SSF51182">
    <property type="entry name" value="RmlC-like cupins"/>
    <property type="match status" value="1"/>
</dbReference>
<dbReference type="EMBL" id="OB696958">
    <property type="protein sequence ID" value="CAD7238153.1"/>
    <property type="molecule type" value="Genomic_DNA"/>
</dbReference>
<dbReference type="Pfam" id="PF06865">
    <property type="entry name" value="Ppnp"/>
    <property type="match status" value="1"/>
</dbReference>